<comment type="caution">
    <text evidence="1">The sequence shown here is derived from an EMBL/GenBank/DDBJ whole genome shotgun (WGS) entry which is preliminary data.</text>
</comment>
<evidence type="ECO:0000313" key="2">
    <source>
        <dbReference type="Proteomes" id="UP001057402"/>
    </source>
</evidence>
<gene>
    <name evidence="1" type="ORF">MLD38_025226</name>
</gene>
<sequence length="82" mass="9208">MWRPDRHRLSSVILVCCLLHNISIDTDNDDERDLNGDGSGTPYIHDPGYDHQPCRVTDSRGESLREKPCSISKGESVADLEI</sequence>
<reference evidence="2" key="1">
    <citation type="journal article" date="2023" name="Front. Plant Sci.">
        <title>Chromosomal-level genome assembly of Melastoma candidum provides insights into trichome evolution.</title>
        <authorList>
            <person name="Zhong Y."/>
            <person name="Wu W."/>
            <person name="Sun C."/>
            <person name="Zou P."/>
            <person name="Liu Y."/>
            <person name="Dai S."/>
            <person name="Zhou R."/>
        </authorList>
    </citation>
    <scope>NUCLEOTIDE SEQUENCE [LARGE SCALE GENOMIC DNA]</scope>
</reference>
<evidence type="ECO:0000313" key="1">
    <source>
        <dbReference type="EMBL" id="KAI4340384.1"/>
    </source>
</evidence>
<proteinExistence type="predicted"/>
<protein>
    <submittedName>
        <fullName evidence="1">Uncharacterized protein</fullName>
    </submittedName>
</protein>
<dbReference type="EMBL" id="CM042886">
    <property type="protein sequence ID" value="KAI4340384.1"/>
    <property type="molecule type" value="Genomic_DNA"/>
</dbReference>
<dbReference type="Proteomes" id="UP001057402">
    <property type="component" value="Chromosome 7"/>
</dbReference>
<name>A0ACB9NXT1_9MYRT</name>
<accession>A0ACB9NXT1</accession>
<keyword evidence="2" id="KW-1185">Reference proteome</keyword>
<organism evidence="1 2">
    <name type="scientific">Melastoma candidum</name>
    <dbReference type="NCBI Taxonomy" id="119954"/>
    <lineage>
        <taxon>Eukaryota</taxon>
        <taxon>Viridiplantae</taxon>
        <taxon>Streptophyta</taxon>
        <taxon>Embryophyta</taxon>
        <taxon>Tracheophyta</taxon>
        <taxon>Spermatophyta</taxon>
        <taxon>Magnoliopsida</taxon>
        <taxon>eudicotyledons</taxon>
        <taxon>Gunneridae</taxon>
        <taxon>Pentapetalae</taxon>
        <taxon>rosids</taxon>
        <taxon>malvids</taxon>
        <taxon>Myrtales</taxon>
        <taxon>Melastomataceae</taxon>
        <taxon>Melastomatoideae</taxon>
        <taxon>Melastomateae</taxon>
        <taxon>Melastoma</taxon>
    </lineage>
</organism>